<name>A0AAD2I1N8_9AGAR</name>
<dbReference type="Proteomes" id="UP001295794">
    <property type="component" value="Unassembled WGS sequence"/>
</dbReference>
<dbReference type="GO" id="GO:0003677">
    <property type="term" value="F:DNA binding"/>
    <property type="evidence" value="ECO:0007669"/>
    <property type="project" value="UniProtKB-KW"/>
</dbReference>
<dbReference type="InterPro" id="IPR043128">
    <property type="entry name" value="Rev_trsase/Diguanyl_cyclase"/>
</dbReference>
<dbReference type="EMBL" id="CAVNYO010000480">
    <property type="protein sequence ID" value="CAK5284597.1"/>
    <property type="molecule type" value="Genomic_DNA"/>
</dbReference>
<evidence type="ECO:0000256" key="1">
    <source>
        <dbReference type="ARBA" id="ARBA00023125"/>
    </source>
</evidence>
<dbReference type="Gene3D" id="1.10.150.130">
    <property type="match status" value="1"/>
</dbReference>
<feature type="domain" description="Tyr recombinase" evidence="4">
    <location>
        <begin position="521"/>
        <end position="727"/>
    </location>
</feature>
<dbReference type="SUPFAM" id="SSF56672">
    <property type="entry name" value="DNA/RNA polymerases"/>
    <property type="match status" value="1"/>
</dbReference>
<organism evidence="5 6">
    <name type="scientific">Mycena citricolor</name>
    <dbReference type="NCBI Taxonomy" id="2018698"/>
    <lineage>
        <taxon>Eukaryota</taxon>
        <taxon>Fungi</taxon>
        <taxon>Dikarya</taxon>
        <taxon>Basidiomycota</taxon>
        <taxon>Agaricomycotina</taxon>
        <taxon>Agaricomycetes</taxon>
        <taxon>Agaricomycetidae</taxon>
        <taxon>Agaricales</taxon>
        <taxon>Marasmiineae</taxon>
        <taxon>Mycenaceae</taxon>
        <taxon>Mycena</taxon>
    </lineage>
</organism>
<dbReference type="Pfam" id="PF00078">
    <property type="entry name" value="RVT_1"/>
    <property type="match status" value="1"/>
</dbReference>
<reference evidence="5" key="1">
    <citation type="submission" date="2023-11" db="EMBL/GenBank/DDBJ databases">
        <authorList>
            <person name="De Vega J J."/>
            <person name="De Vega J J."/>
        </authorList>
    </citation>
    <scope>NUCLEOTIDE SEQUENCE</scope>
</reference>
<sequence>MLAAWCRHSETFLEGAENSSPLLARGFSVNNGIPDSEASIHYDMIDRAIADIIASGPGSLLVKLDLESAFRHIPVRPADWHLLGYTWDEKLYHDIVLGFGCRSAPYIFNLFAKALHWILQRHLPARIRHYLDDFLQIFAPGTPHNVVSHALQWTLDLGQQLGLHFQPSKTCGPATQLEFLGIELDSVAMEARLPGEKLEYLRELLDSWTRRTHAQLHDVQELTGFLQFASQVIPTARAFLRGLYDLQNKFSSPFARRRISQSARRDIAWWSAFSADWNGIRFIAPQRRILHVWTDASGTKGLGGHFGARWFSVHFPKRSLTEHIQVKEMLAVIHAVLCWGEDFRGAHVIFHIDNEAVHTTLNNFSIRSTPTMDLFRRFLALACRLDFSFSSVWLSSKENSIADAASRFSFSHMFKIAPFLNRQPDSRRLRIGGQKQFINHCKLYSIYNVDGGIFPASLPALMSWVSISLAGRVQPKTIKQYLSHVRSFHVDADMPFTVCQSPILQRLIRGVKRFHGECDRKPVQPITLPILTAMLSELRPGDTPGHTTLYAAFSLAYAGFLRSGEITAGSGSSSASLNLRRSNVEFLPSFDECTHVNLTLPASKTDPFRKGVTISIAAAPGLITCPVAALKRLFTELPRPLTAPLFEGLDGKPLQYKAFVAGLRDALASAGIDPTGFAGHSFRRGAASEAAAAGFSDYEIQLLGRWRSDSYKLYIENSLSRILSLSKNLHMAHPHSVPYIPPVFRDYAPLA</sequence>
<dbReference type="InterPro" id="IPR000477">
    <property type="entry name" value="RT_dom"/>
</dbReference>
<dbReference type="PROSITE" id="PS50878">
    <property type="entry name" value="RT_POL"/>
    <property type="match status" value="1"/>
</dbReference>
<dbReference type="InterPro" id="IPR011010">
    <property type="entry name" value="DNA_brk_join_enz"/>
</dbReference>
<dbReference type="AlphaFoldDB" id="A0AAD2I1N8"/>
<dbReference type="PANTHER" id="PTHR33050">
    <property type="entry name" value="REVERSE TRANSCRIPTASE DOMAIN-CONTAINING PROTEIN"/>
    <property type="match status" value="1"/>
</dbReference>
<evidence type="ECO:0000259" key="3">
    <source>
        <dbReference type="PROSITE" id="PS50878"/>
    </source>
</evidence>
<keyword evidence="1" id="KW-0238">DNA-binding</keyword>
<dbReference type="InterPro" id="IPR013762">
    <property type="entry name" value="Integrase-like_cat_sf"/>
</dbReference>
<evidence type="ECO:0000256" key="2">
    <source>
        <dbReference type="ARBA" id="ARBA00023172"/>
    </source>
</evidence>
<dbReference type="InterPro" id="IPR002104">
    <property type="entry name" value="Integrase_catalytic"/>
</dbReference>
<dbReference type="GO" id="GO:0006310">
    <property type="term" value="P:DNA recombination"/>
    <property type="evidence" value="ECO:0007669"/>
    <property type="project" value="UniProtKB-KW"/>
</dbReference>
<proteinExistence type="predicted"/>
<dbReference type="Gene3D" id="1.10.443.10">
    <property type="entry name" value="Intergrase catalytic core"/>
    <property type="match status" value="1"/>
</dbReference>
<evidence type="ECO:0008006" key="7">
    <source>
        <dbReference type="Google" id="ProtNLM"/>
    </source>
</evidence>
<dbReference type="PROSITE" id="PS51898">
    <property type="entry name" value="TYR_RECOMBINASE"/>
    <property type="match status" value="1"/>
</dbReference>
<protein>
    <recommendedName>
        <fullName evidence="7">Reverse transcriptase domain-containing protein</fullName>
    </recommendedName>
</protein>
<evidence type="ECO:0000313" key="5">
    <source>
        <dbReference type="EMBL" id="CAK5284597.1"/>
    </source>
</evidence>
<gene>
    <name evidence="5" type="ORF">MYCIT1_LOCUS37938</name>
</gene>
<accession>A0AAD2I1N8</accession>
<comment type="caution">
    <text evidence="5">The sequence shown here is derived from an EMBL/GenBank/DDBJ whole genome shotgun (WGS) entry which is preliminary data.</text>
</comment>
<dbReference type="PANTHER" id="PTHR33050:SF8">
    <property type="entry name" value="REVERSE TRANSCRIPTASE DOMAIN-CONTAINING PROTEIN"/>
    <property type="match status" value="1"/>
</dbReference>
<evidence type="ECO:0000313" key="6">
    <source>
        <dbReference type="Proteomes" id="UP001295794"/>
    </source>
</evidence>
<feature type="domain" description="Reverse transcriptase" evidence="3">
    <location>
        <begin position="1"/>
        <end position="184"/>
    </location>
</feature>
<keyword evidence="6" id="KW-1185">Reference proteome</keyword>
<dbReference type="SUPFAM" id="SSF56349">
    <property type="entry name" value="DNA breaking-rejoining enzymes"/>
    <property type="match status" value="1"/>
</dbReference>
<dbReference type="Gene3D" id="3.30.70.270">
    <property type="match status" value="1"/>
</dbReference>
<dbReference type="GO" id="GO:0015074">
    <property type="term" value="P:DNA integration"/>
    <property type="evidence" value="ECO:0007669"/>
    <property type="project" value="InterPro"/>
</dbReference>
<dbReference type="InterPro" id="IPR052055">
    <property type="entry name" value="Hepadnavirus_pol/RT"/>
</dbReference>
<dbReference type="InterPro" id="IPR010998">
    <property type="entry name" value="Integrase_recombinase_N"/>
</dbReference>
<dbReference type="InterPro" id="IPR043502">
    <property type="entry name" value="DNA/RNA_pol_sf"/>
</dbReference>
<dbReference type="CDD" id="cd09275">
    <property type="entry name" value="RNase_HI_RT_DIRS1"/>
    <property type="match status" value="1"/>
</dbReference>
<evidence type="ECO:0000259" key="4">
    <source>
        <dbReference type="PROSITE" id="PS51898"/>
    </source>
</evidence>
<keyword evidence="2" id="KW-0233">DNA recombination</keyword>